<name>A0A516R1C4_STRST</name>
<dbReference type="EMBL" id="CP040916">
    <property type="protein sequence ID" value="QDQ09457.1"/>
    <property type="molecule type" value="Genomic_DNA"/>
</dbReference>
<dbReference type="PANTHER" id="PTHR39624">
    <property type="entry name" value="PROTEIN INVOLVED IN RIMO-MEDIATED BETA-METHYLTHIOLATION OF RIBOSOMAL PROTEIN S12 YCAO"/>
    <property type="match status" value="1"/>
</dbReference>
<dbReference type="PANTHER" id="PTHR39624:SF2">
    <property type="entry name" value="OSMC-LIKE PROTEIN"/>
    <property type="match status" value="1"/>
</dbReference>
<dbReference type="SUPFAM" id="SSF82784">
    <property type="entry name" value="OsmC-like"/>
    <property type="match status" value="1"/>
</dbReference>
<dbReference type="Proteomes" id="UP000316806">
    <property type="component" value="Chromosome"/>
</dbReference>
<proteinExistence type="predicted"/>
<protein>
    <submittedName>
        <fullName evidence="1">OsmC family protein</fullName>
    </submittedName>
</protein>
<dbReference type="InterPro" id="IPR015946">
    <property type="entry name" value="KH_dom-like_a/b"/>
</dbReference>
<evidence type="ECO:0000313" key="2">
    <source>
        <dbReference type="Proteomes" id="UP000316806"/>
    </source>
</evidence>
<dbReference type="RefSeq" id="WP_144001035.1">
    <property type="nucleotide sequence ID" value="NZ_CP040916.1"/>
</dbReference>
<dbReference type="InterPro" id="IPR036102">
    <property type="entry name" value="OsmC/Ohrsf"/>
</dbReference>
<dbReference type="InterPro" id="IPR003718">
    <property type="entry name" value="OsmC/Ohr_fam"/>
</dbReference>
<dbReference type="Gene3D" id="3.30.300.20">
    <property type="match status" value="1"/>
</dbReference>
<accession>A0A516R1C4</accession>
<dbReference type="AlphaFoldDB" id="A0A516R1C4"/>
<sequence length="154" mass="16965">MNHQATVPAPGEPRHTPPLSVPTAQHVDVTHLSGQAYGVFIRDHELTVDQPFAAGGDDDGPTPVELFVSSLATCVAYYAGRYLQRHHLPYENLRVRCEFDMADDRPARVAAVRMRLVLPTRLTATERRALLAVVNHCTVHNTLRQPPDVSVAVA</sequence>
<organism evidence="1 2">
    <name type="scientific">Streptomyces spectabilis</name>
    <dbReference type="NCBI Taxonomy" id="68270"/>
    <lineage>
        <taxon>Bacteria</taxon>
        <taxon>Bacillati</taxon>
        <taxon>Actinomycetota</taxon>
        <taxon>Actinomycetes</taxon>
        <taxon>Kitasatosporales</taxon>
        <taxon>Streptomycetaceae</taxon>
        <taxon>Streptomyces</taxon>
    </lineage>
</organism>
<evidence type="ECO:0000313" key="1">
    <source>
        <dbReference type="EMBL" id="QDQ09457.1"/>
    </source>
</evidence>
<dbReference type="Pfam" id="PF02566">
    <property type="entry name" value="OsmC"/>
    <property type="match status" value="1"/>
</dbReference>
<gene>
    <name evidence="1" type="ORF">FH965_01840</name>
</gene>
<reference evidence="1 2" key="1">
    <citation type="journal article" date="2019" name="J. Ind. Microbiol. Biotechnol.">
        <title>The complete genomic sequence of Streptomyces spectabilis NRRL-2792 and identification of secondary metabolite biosynthetic gene clusters.</title>
        <authorList>
            <person name="Sinha A."/>
            <person name="Phillips-Salemka S."/>
            <person name="Niraula T.A."/>
            <person name="Short K.A."/>
            <person name="Niraula N.P."/>
        </authorList>
    </citation>
    <scope>NUCLEOTIDE SEQUENCE [LARGE SCALE GENOMIC DNA]</scope>
    <source>
        <strain evidence="1 2">NRRL 2792</strain>
    </source>
</reference>